<dbReference type="EMBL" id="JBDLBQ010000007">
    <property type="protein sequence ID" value="MFN2102900.1"/>
    <property type="molecule type" value="Genomic_DNA"/>
</dbReference>
<organism evidence="1 2">
    <name type="scientific">Finegoldia dalianensis</name>
    <dbReference type="NCBI Taxonomy" id="3145239"/>
    <lineage>
        <taxon>Bacteria</taxon>
        <taxon>Bacillati</taxon>
        <taxon>Bacillota</taxon>
        <taxon>Tissierellia</taxon>
        <taxon>Tissierellales</taxon>
        <taxon>Peptoniphilaceae</taxon>
        <taxon>Finegoldia</taxon>
    </lineage>
</organism>
<dbReference type="RefSeq" id="WP_412702041.1">
    <property type="nucleotide sequence ID" value="NZ_JBDLBQ010000007.1"/>
</dbReference>
<sequence length="99" mass="11870">MLTIKDLLDNGIFIQERATNVTIFSDIENLEDLEVEDLVTNNYCPELVETVWNTASYDLWLEYEREGAIISFDDFETFMKNWNNVEEVINYIRRNRCEY</sequence>
<dbReference type="Proteomes" id="UP001634413">
    <property type="component" value="Unassembled WGS sequence"/>
</dbReference>
<comment type="caution">
    <text evidence="1">The sequence shown here is derived from an EMBL/GenBank/DDBJ whole genome shotgun (WGS) entry which is preliminary data.</text>
</comment>
<reference evidence="1 2" key="1">
    <citation type="journal article" date="2024" name="Anaerobe">
        <title>The identification of Finegoldia dalianensis sp. nov., isolated from the pus of a patient with skin abscess and genomic analysis of the strains belonging to Finegoldia genus.</title>
        <authorList>
            <person name="Li Y."/>
            <person name="Wang Y."/>
            <person name="Xiao D."/>
            <person name="Wang J."/>
            <person name="Jin D."/>
        </authorList>
    </citation>
    <scope>NUCLEOTIDE SEQUENCE [LARGE SCALE GENOMIC DNA]</scope>
    <source>
        <strain evidence="1 2">LY240594</strain>
    </source>
</reference>
<evidence type="ECO:0000313" key="2">
    <source>
        <dbReference type="Proteomes" id="UP001634413"/>
    </source>
</evidence>
<accession>A0ABW9KDZ8</accession>
<proteinExistence type="predicted"/>
<keyword evidence="2" id="KW-1185">Reference proteome</keyword>
<gene>
    <name evidence="1" type="ORF">ABDJ34_08295</name>
</gene>
<name>A0ABW9KDZ8_9FIRM</name>
<protein>
    <submittedName>
        <fullName evidence="1">Uncharacterized protein</fullName>
    </submittedName>
</protein>
<evidence type="ECO:0000313" key="1">
    <source>
        <dbReference type="EMBL" id="MFN2102900.1"/>
    </source>
</evidence>